<dbReference type="HOGENOM" id="CLU_2691681_0_0_1"/>
<keyword evidence="1" id="KW-0812">Transmembrane</keyword>
<feature type="transmembrane region" description="Helical" evidence="1">
    <location>
        <begin position="39"/>
        <end position="58"/>
    </location>
</feature>
<name>J3LLD0_ORYBR</name>
<evidence type="ECO:0000313" key="3">
    <source>
        <dbReference type="EnsemblPlants" id="OB03G18560.1"/>
    </source>
</evidence>
<keyword evidence="1" id="KW-1133">Transmembrane helix</keyword>
<proteinExistence type="predicted"/>
<keyword evidence="1" id="KW-0472">Membrane</keyword>
<dbReference type="AlphaFoldDB" id="J3LLD0"/>
<accession>J3LLD0</accession>
<protein>
    <submittedName>
        <fullName evidence="3">Uncharacterized protein</fullName>
    </submittedName>
</protein>
<dbReference type="Proteomes" id="UP000006038">
    <property type="component" value="Chromosome 3"/>
</dbReference>
<dbReference type="EnsemblPlants" id="OB03G18560.1">
    <property type="protein sequence ID" value="OB03G18560.1"/>
    <property type="gene ID" value="OB03G18560"/>
</dbReference>
<reference evidence="3" key="2">
    <citation type="submission" date="2013-04" db="UniProtKB">
        <authorList>
            <consortium name="EnsemblPlants"/>
        </authorList>
    </citation>
    <scope>IDENTIFICATION</scope>
</reference>
<keyword evidence="2" id="KW-0732">Signal</keyword>
<reference evidence="3" key="1">
    <citation type="journal article" date="2013" name="Nat. Commun.">
        <title>Whole-genome sequencing of Oryza brachyantha reveals mechanisms underlying Oryza genome evolution.</title>
        <authorList>
            <person name="Chen J."/>
            <person name="Huang Q."/>
            <person name="Gao D."/>
            <person name="Wang J."/>
            <person name="Lang Y."/>
            <person name="Liu T."/>
            <person name="Li B."/>
            <person name="Bai Z."/>
            <person name="Luis Goicoechea J."/>
            <person name="Liang C."/>
            <person name="Chen C."/>
            <person name="Zhang W."/>
            <person name="Sun S."/>
            <person name="Liao Y."/>
            <person name="Zhang X."/>
            <person name="Yang L."/>
            <person name="Song C."/>
            <person name="Wang M."/>
            <person name="Shi J."/>
            <person name="Liu G."/>
            <person name="Liu J."/>
            <person name="Zhou H."/>
            <person name="Zhou W."/>
            <person name="Yu Q."/>
            <person name="An N."/>
            <person name="Chen Y."/>
            <person name="Cai Q."/>
            <person name="Wang B."/>
            <person name="Liu B."/>
            <person name="Min J."/>
            <person name="Huang Y."/>
            <person name="Wu H."/>
            <person name="Li Z."/>
            <person name="Zhang Y."/>
            <person name="Yin Y."/>
            <person name="Song W."/>
            <person name="Jiang J."/>
            <person name="Jackson S.A."/>
            <person name="Wing R.A."/>
            <person name="Wang J."/>
            <person name="Chen M."/>
        </authorList>
    </citation>
    <scope>NUCLEOTIDE SEQUENCE [LARGE SCALE GENOMIC DNA]</scope>
    <source>
        <strain evidence="3">cv. IRGC 101232</strain>
    </source>
</reference>
<keyword evidence="4" id="KW-1185">Reference proteome</keyword>
<feature type="chain" id="PRO_5003774003" evidence="2">
    <location>
        <begin position="17"/>
        <end position="74"/>
    </location>
</feature>
<evidence type="ECO:0000256" key="2">
    <source>
        <dbReference type="SAM" id="SignalP"/>
    </source>
</evidence>
<dbReference type="Gramene" id="OB03G18560.1">
    <property type="protein sequence ID" value="OB03G18560.1"/>
    <property type="gene ID" value="OB03G18560"/>
</dbReference>
<organism evidence="3">
    <name type="scientific">Oryza brachyantha</name>
    <name type="common">malo sina</name>
    <dbReference type="NCBI Taxonomy" id="4533"/>
    <lineage>
        <taxon>Eukaryota</taxon>
        <taxon>Viridiplantae</taxon>
        <taxon>Streptophyta</taxon>
        <taxon>Embryophyta</taxon>
        <taxon>Tracheophyta</taxon>
        <taxon>Spermatophyta</taxon>
        <taxon>Magnoliopsida</taxon>
        <taxon>Liliopsida</taxon>
        <taxon>Poales</taxon>
        <taxon>Poaceae</taxon>
        <taxon>BOP clade</taxon>
        <taxon>Oryzoideae</taxon>
        <taxon>Oryzeae</taxon>
        <taxon>Oryzinae</taxon>
        <taxon>Oryza</taxon>
    </lineage>
</organism>
<evidence type="ECO:0000313" key="4">
    <source>
        <dbReference type="Proteomes" id="UP000006038"/>
    </source>
</evidence>
<sequence>MSCLYLLCIDLQTLLAVFTCHQRTSKSIYIIHLETQQCLLLHILYPFLLCLSTMVLNYNTDVDPLFLLTAYLRT</sequence>
<evidence type="ECO:0000256" key="1">
    <source>
        <dbReference type="SAM" id="Phobius"/>
    </source>
</evidence>
<feature type="signal peptide" evidence="2">
    <location>
        <begin position="1"/>
        <end position="16"/>
    </location>
</feature>